<keyword evidence="1" id="KW-0812">Transmembrane</keyword>
<dbReference type="EMBL" id="RYZI01000431">
    <property type="protein sequence ID" value="RWA05513.1"/>
    <property type="molecule type" value="Genomic_DNA"/>
</dbReference>
<feature type="transmembrane region" description="Helical" evidence="1">
    <location>
        <begin position="121"/>
        <end position="138"/>
    </location>
</feature>
<gene>
    <name evidence="2" type="ORF">EKO27_g9586</name>
</gene>
<dbReference type="InterPro" id="IPR021514">
    <property type="entry name" value="DUF3176"/>
</dbReference>
<name>A0A439CTM0_9PEZI</name>
<evidence type="ECO:0000256" key="1">
    <source>
        <dbReference type="SAM" id="Phobius"/>
    </source>
</evidence>
<feature type="transmembrane region" description="Helical" evidence="1">
    <location>
        <begin position="20"/>
        <end position="39"/>
    </location>
</feature>
<evidence type="ECO:0000313" key="3">
    <source>
        <dbReference type="Proteomes" id="UP000286045"/>
    </source>
</evidence>
<protein>
    <submittedName>
        <fullName evidence="2">Uncharacterized protein</fullName>
    </submittedName>
</protein>
<reference evidence="2 3" key="1">
    <citation type="submission" date="2018-12" db="EMBL/GenBank/DDBJ databases">
        <title>Draft genome sequence of Xylaria grammica IHI A82.</title>
        <authorList>
            <person name="Buettner E."/>
            <person name="Kellner H."/>
        </authorList>
    </citation>
    <scope>NUCLEOTIDE SEQUENCE [LARGE SCALE GENOMIC DNA]</scope>
    <source>
        <strain evidence="2 3">IHI A82</strain>
    </source>
</reference>
<dbReference type="PANTHER" id="PTHR35394:SF5">
    <property type="entry name" value="DUF3176 DOMAIN-CONTAINING PROTEIN"/>
    <property type="match status" value="1"/>
</dbReference>
<keyword evidence="1" id="KW-0472">Membrane</keyword>
<dbReference type="PANTHER" id="PTHR35394">
    <property type="entry name" value="DUF3176 DOMAIN-CONTAINING PROTEIN"/>
    <property type="match status" value="1"/>
</dbReference>
<evidence type="ECO:0000313" key="2">
    <source>
        <dbReference type="EMBL" id="RWA05513.1"/>
    </source>
</evidence>
<accession>A0A439CTM0</accession>
<keyword evidence="3" id="KW-1185">Reference proteome</keyword>
<comment type="caution">
    <text evidence="2">The sequence shown here is derived from an EMBL/GenBank/DDBJ whole genome shotgun (WGS) entry which is preliminary data.</text>
</comment>
<keyword evidence="1" id="KW-1133">Transmembrane helix</keyword>
<dbReference type="AlphaFoldDB" id="A0A439CTM0"/>
<dbReference type="STRING" id="363999.A0A439CTM0"/>
<organism evidence="2 3">
    <name type="scientific">Xylaria grammica</name>
    <dbReference type="NCBI Taxonomy" id="363999"/>
    <lineage>
        <taxon>Eukaryota</taxon>
        <taxon>Fungi</taxon>
        <taxon>Dikarya</taxon>
        <taxon>Ascomycota</taxon>
        <taxon>Pezizomycotina</taxon>
        <taxon>Sordariomycetes</taxon>
        <taxon>Xylariomycetidae</taxon>
        <taxon>Xylariales</taxon>
        <taxon>Xylariaceae</taxon>
        <taxon>Xylaria</taxon>
    </lineage>
</organism>
<proteinExistence type="predicted"/>
<feature type="transmembrane region" description="Helical" evidence="1">
    <location>
        <begin position="51"/>
        <end position="68"/>
    </location>
</feature>
<sequence length="561" mass="61966">MAELVSPVTPNPIQWQEEYIYCLVCLAAAAALVVLLSTFNGRLEPSWGDNIQLGTVLIAIMSVYRLALKAIVEACVGQGAWIWVSGFRKGKTEAKLEDFKMFDEASRGLYGALVLLWRMKASHFACVGSLITILILGFETFSSQMVTYTEVPIVFAGKASLDTHPAPAPPRSETWHNIASNGFGEKSLMLSTKAAVYNGIIASDIVPNIPVSCETANCGWPVFPSLAVCGACTESLFNTSCDSQKGCSYTMPSGTSVYDQAGVPSEHHFTVAPSNGSSTFPNENFKAVISLFDIMSSAKTPRDNTIQAYQCGLWFCLRSYNVTVTNGVVNRSVVAEWSKSDFVPRSSAHYDEYVFSDIPPRMNAKQHARYSIPSDSLRTLREFMDKLMLGNALQVTDSVIYDTDWIQAMDTATKDLSSLSGWVSRLALSLTNDIQLTGIVRSNRNSDYGGTAYIMAPRVEVNWYWVAYPVTLMVFAFLEPFTPFLRTVQKDSLISAVPTPAPSCIPLRDTMLFCHVSKTIHTQVGDGMDVPEGLNYRVGRTEIELVRKDNGEWIFTEPRYH</sequence>
<dbReference type="Pfam" id="PF11374">
    <property type="entry name" value="DUF3176"/>
    <property type="match status" value="1"/>
</dbReference>
<dbReference type="Proteomes" id="UP000286045">
    <property type="component" value="Unassembled WGS sequence"/>
</dbReference>